<evidence type="ECO:0000256" key="1">
    <source>
        <dbReference type="SAM" id="MobiDB-lite"/>
    </source>
</evidence>
<evidence type="ECO:0000313" key="3">
    <source>
        <dbReference type="Proteomes" id="UP001295740"/>
    </source>
</evidence>
<gene>
    <name evidence="2" type="ORF">KHLLAP_LOCUS6743</name>
</gene>
<dbReference type="EMBL" id="CAUWAG010000008">
    <property type="protein sequence ID" value="CAJ2506275.1"/>
    <property type="molecule type" value="Genomic_DNA"/>
</dbReference>
<dbReference type="AlphaFoldDB" id="A0AAI8VJV1"/>
<comment type="caution">
    <text evidence="2">The sequence shown here is derived from an EMBL/GenBank/DDBJ whole genome shotgun (WGS) entry which is preliminary data.</text>
</comment>
<accession>A0AAI8VJV1</accession>
<evidence type="ECO:0000313" key="2">
    <source>
        <dbReference type="EMBL" id="CAJ2506275.1"/>
    </source>
</evidence>
<organism evidence="2 3">
    <name type="scientific">Anthostomella pinea</name>
    <dbReference type="NCBI Taxonomy" id="933095"/>
    <lineage>
        <taxon>Eukaryota</taxon>
        <taxon>Fungi</taxon>
        <taxon>Dikarya</taxon>
        <taxon>Ascomycota</taxon>
        <taxon>Pezizomycotina</taxon>
        <taxon>Sordariomycetes</taxon>
        <taxon>Xylariomycetidae</taxon>
        <taxon>Xylariales</taxon>
        <taxon>Xylariaceae</taxon>
        <taxon>Anthostomella</taxon>
    </lineage>
</organism>
<protein>
    <submittedName>
        <fullName evidence="2">Uu.00g004050.m01.CDS01</fullName>
    </submittedName>
</protein>
<name>A0AAI8VJV1_9PEZI</name>
<dbReference type="Proteomes" id="UP001295740">
    <property type="component" value="Unassembled WGS sequence"/>
</dbReference>
<feature type="region of interest" description="Disordered" evidence="1">
    <location>
        <begin position="114"/>
        <end position="150"/>
    </location>
</feature>
<keyword evidence="3" id="KW-1185">Reference proteome</keyword>
<proteinExistence type="predicted"/>
<feature type="compositionally biased region" description="Low complexity" evidence="1">
    <location>
        <begin position="116"/>
        <end position="135"/>
    </location>
</feature>
<reference evidence="2" key="1">
    <citation type="submission" date="2023-10" db="EMBL/GenBank/DDBJ databases">
        <authorList>
            <person name="Hackl T."/>
        </authorList>
    </citation>
    <scope>NUCLEOTIDE SEQUENCE</scope>
</reference>
<sequence length="150" mass="16270">MALWKYMPMGCTREVTYLAAYFPSTAETIKDIRPGTIPYIATDDLIVYKMFSCGLRGDAAKSRRDATDAARLLEVQTQASGPLRLAKHQIDAALPGLPDVVQHSNRDEGWWKSRLGQVQASVSPSSSSSRGSKTGSSGGARGGSSQYKYH</sequence>